<dbReference type="SUPFAM" id="SSF52009">
    <property type="entry name" value="Phosphohistidine domain"/>
    <property type="match status" value="1"/>
</dbReference>
<gene>
    <name evidence="3" type="ORF">FB566_4680</name>
</gene>
<dbReference type="Gene3D" id="3.30.470.20">
    <property type="entry name" value="ATP-grasp fold, B domain"/>
    <property type="match status" value="1"/>
</dbReference>
<dbReference type="Gene3D" id="3.50.30.10">
    <property type="entry name" value="Phosphohistidine domain"/>
    <property type="match status" value="1"/>
</dbReference>
<dbReference type="InterPro" id="IPR013815">
    <property type="entry name" value="ATP_grasp_subdomain_1"/>
</dbReference>
<dbReference type="PANTHER" id="PTHR43615:SF1">
    <property type="entry name" value="PPDK_N DOMAIN-CONTAINING PROTEIN"/>
    <property type="match status" value="1"/>
</dbReference>
<keyword evidence="3" id="KW-0418">Kinase</keyword>
<dbReference type="InParanoid" id="A0A543B2L7"/>
<keyword evidence="3" id="KW-0670">Pyruvate</keyword>
<name>A0A543B2L7_9ACTN</name>
<comment type="caution">
    <text evidence="3">The sequence shown here is derived from an EMBL/GenBank/DDBJ whole genome shotgun (WGS) entry which is preliminary data.</text>
</comment>
<evidence type="ECO:0000313" key="4">
    <source>
        <dbReference type="Proteomes" id="UP000317043"/>
    </source>
</evidence>
<dbReference type="SUPFAM" id="SSF56059">
    <property type="entry name" value="Glutathione synthetase ATP-binding domain-like"/>
    <property type="match status" value="1"/>
</dbReference>
<evidence type="ECO:0000259" key="1">
    <source>
        <dbReference type="Pfam" id="PF00391"/>
    </source>
</evidence>
<dbReference type="OrthoDB" id="9765468at2"/>
<feature type="domain" description="Pyruvate phosphate dikinase AMP/ATP-binding" evidence="2">
    <location>
        <begin position="20"/>
        <end position="301"/>
    </location>
</feature>
<keyword evidence="3" id="KW-0808">Transferase</keyword>
<dbReference type="Gene3D" id="3.30.1490.20">
    <property type="entry name" value="ATP-grasp fold, A domain"/>
    <property type="match status" value="1"/>
</dbReference>
<dbReference type="InterPro" id="IPR002192">
    <property type="entry name" value="PPDK_AMP/ATP-bd"/>
</dbReference>
<dbReference type="InterPro" id="IPR051549">
    <property type="entry name" value="PEP_Utilizing_Enz"/>
</dbReference>
<dbReference type="GO" id="GO:0005524">
    <property type="term" value="F:ATP binding"/>
    <property type="evidence" value="ECO:0007669"/>
    <property type="project" value="InterPro"/>
</dbReference>
<dbReference type="Pfam" id="PF01326">
    <property type="entry name" value="PPDK_N"/>
    <property type="match status" value="1"/>
</dbReference>
<dbReference type="RefSeq" id="WP_142044116.1">
    <property type="nucleotide sequence ID" value="NZ_JBHTGS010000002.1"/>
</dbReference>
<dbReference type="InterPro" id="IPR008279">
    <property type="entry name" value="PEP-util_enz_mobile_dom"/>
</dbReference>
<evidence type="ECO:0000313" key="3">
    <source>
        <dbReference type="EMBL" id="TQL79079.1"/>
    </source>
</evidence>
<dbReference type="GO" id="GO:0016301">
    <property type="term" value="F:kinase activity"/>
    <property type="evidence" value="ECO:0007669"/>
    <property type="project" value="UniProtKB-KW"/>
</dbReference>
<dbReference type="PANTHER" id="PTHR43615">
    <property type="entry name" value="PHOSPHOENOLPYRUVATE SYNTHASE-RELATED"/>
    <property type="match status" value="1"/>
</dbReference>
<dbReference type="InterPro" id="IPR036637">
    <property type="entry name" value="Phosphohistidine_dom_sf"/>
</dbReference>
<accession>A0A543B2L7</accession>
<organism evidence="3 4">
    <name type="scientific">Stackebrandtia endophytica</name>
    <dbReference type="NCBI Taxonomy" id="1496996"/>
    <lineage>
        <taxon>Bacteria</taxon>
        <taxon>Bacillati</taxon>
        <taxon>Actinomycetota</taxon>
        <taxon>Actinomycetes</taxon>
        <taxon>Glycomycetales</taxon>
        <taxon>Glycomycetaceae</taxon>
        <taxon>Stackebrandtia</taxon>
    </lineage>
</organism>
<proteinExistence type="predicted"/>
<dbReference type="AlphaFoldDB" id="A0A543B2L7"/>
<dbReference type="Pfam" id="PF00391">
    <property type="entry name" value="PEP-utilizers"/>
    <property type="match status" value="1"/>
</dbReference>
<reference evidence="3 4" key="1">
    <citation type="submission" date="2019-06" db="EMBL/GenBank/DDBJ databases">
        <title>Sequencing the genomes of 1000 actinobacteria strains.</title>
        <authorList>
            <person name="Klenk H.-P."/>
        </authorList>
    </citation>
    <scope>NUCLEOTIDE SEQUENCE [LARGE SCALE GENOMIC DNA]</scope>
    <source>
        <strain evidence="3 4">DSM 45928</strain>
    </source>
</reference>
<sequence length="827" mass="88996">MNHPPHVLALSELRRDSLTTAGGKAANLGELIAAGLPVPDGFVVTIQAYRDTLDQAGIDPVGAADLTDLRSTIATVAPPASVSEAILVAYRDLGAGPVAVRSSGTAEDLPGAAFAGQHDTFLNVVGETELLDAVASCWASLWSDRVVEYRRDRGFADDDVAIAVVVQRMIDSEAAGVMFTANPVTGARDQTVIDASPGLGEAVVSGVVTPDHYVVTTKSGRIVESTRGRREVVIRSKSDGGVEHGTEPPSTAPVLSRSRLRELTALGRRIQRHFGAPQDTEWCLAGGSLYLVQSRPITALPDPLPKIDLRRRVAARMLGEMLPMRPYPIDVSGWIDINLTGVGHFAGAMGIRFPCAAELFTEVDGVVTTVTPPAPRPSPLAPVIIARNAWRGESYSEERMLAHPMFTRFRAAVQSGLERDLASLSIEELSAELTDALTLFNEVMRLRTRFMARSVLKVARFGACLVLLGKRRLATMLLTGIETKTSATNRALEDLADLIRTRPQLSIMFAEVPVAEIPSRLADSADGRVFAERFTRFLEEYGHRESIMLMVSQPTWRDDPTIVLGMLKAMAAAPRPVAGGSAVVRAETELFDHPLVRPRFIRNRLARGLAQARDFTQFREDTHYYCTMAMPVVRRILIEYGRRLVSTGAIDQPEDVFHLHLDELTACPITTADADRVRDLVERRAALREQLADKPLLDPRYLRSSRPVSDALVGGTSGSSGQATGTARLVTGAGEFDRLQPGDILVAPYTNPAWTPLFARAAGVVVDTGSAMSHAAIVAREYGIPAVLGAAGATGVIPDGSTITVNGDQATVHLASEPETATVSTVD</sequence>
<feature type="domain" description="PEP-utilising enzyme mobile" evidence="1">
    <location>
        <begin position="740"/>
        <end position="809"/>
    </location>
</feature>
<evidence type="ECO:0000259" key="2">
    <source>
        <dbReference type="Pfam" id="PF01326"/>
    </source>
</evidence>
<protein>
    <submittedName>
        <fullName evidence="3">Pyruvate,water dikinase</fullName>
    </submittedName>
</protein>
<keyword evidence="4" id="KW-1185">Reference proteome</keyword>
<dbReference type="EMBL" id="VFOW01000001">
    <property type="protein sequence ID" value="TQL79079.1"/>
    <property type="molecule type" value="Genomic_DNA"/>
</dbReference>
<dbReference type="Proteomes" id="UP000317043">
    <property type="component" value="Unassembled WGS sequence"/>
</dbReference>